<dbReference type="AlphaFoldDB" id="A0A8T1C465"/>
<sequence length="217" mass="24263">MTIYNVISVLMTTRSPDGVHLGLEFGGLHSPCTVPVCRHPLLTKVTKLDLVLYRSKRCKAQQERSDDDDTGAPLPCPCRYKFKLCLSSDLCDVFQQGVHVIDINDPPTPVKRKLTQETKNYIVGSLSAGEKTTAARPYTLICTLVDNNEMTGPAPKTTQVRDVLKNWRRKNPKYSMAPLIALCDGQLYDQQDPVTLLDTEIVIRCDSQPNFHSGEQD</sequence>
<evidence type="ECO:0000313" key="1">
    <source>
        <dbReference type="EMBL" id="KAG2914630.1"/>
    </source>
</evidence>
<dbReference type="VEuPathDB" id="FungiDB:PC110_g8217"/>
<dbReference type="EMBL" id="RCMK01000726">
    <property type="protein sequence ID" value="KAG2914630.1"/>
    <property type="molecule type" value="Genomic_DNA"/>
</dbReference>
<gene>
    <name evidence="1" type="ORF">PC117_g18262</name>
</gene>
<evidence type="ECO:0000313" key="2">
    <source>
        <dbReference type="Proteomes" id="UP000736787"/>
    </source>
</evidence>
<proteinExistence type="predicted"/>
<reference evidence="1" key="1">
    <citation type="submission" date="2018-10" db="EMBL/GenBank/DDBJ databases">
        <title>Effector identification in a new, highly contiguous assembly of the strawberry crown rot pathogen Phytophthora cactorum.</title>
        <authorList>
            <person name="Armitage A.D."/>
            <person name="Nellist C.F."/>
            <person name="Bates H."/>
            <person name="Vickerstaff R.J."/>
            <person name="Harrison R.J."/>
        </authorList>
    </citation>
    <scope>NUCLEOTIDE SEQUENCE</scope>
    <source>
        <strain evidence="1">4040</strain>
    </source>
</reference>
<organism evidence="1 2">
    <name type="scientific">Phytophthora cactorum</name>
    <dbReference type="NCBI Taxonomy" id="29920"/>
    <lineage>
        <taxon>Eukaryota</taxon>
        <taxon>Sar</taxon>
        <taxon>Stramenopiles</taxon>
        <taxon>Oomycota</taxon>
        <taxon>Peronosporomycetes</taxon>
        <taxon>Peronosporales</taxon>
        <taxon>Peronosporaceae</taxon>
        <taxon>Phytophthora</taxon>
    </lineage>
</organism>
<protein>
    <submittedName>
        <fullName evidence="1">Uncharacterized protein</fullName>
    </submittedName>
</protein>
<accession>A0A8T1C465</accession>
<comment type="caution">
    <text evidence="1">The sequence shown here is derived from an EMBL/GenBank/DDBJ whole genome shotgun (WGS) entry which is preliminary data.</text>
</comment>
<dbReference type="Proteomes" id="UP000736787">
    <property type="component" value="Unassembled WGS sequence"/>
</dbReference>
<name>A0A8T1C465_9STRA</name>